<dbReference type="KEGG" id="cliz:G7Y31_02765"/>
<dbReference type="SUPFAM" id="SSF55781">
    <property type="entry name" value="GAF domain-like"/>
    <property type="match status" value="1"/>
</dbReference>
<dbReference type="SMART" id="SM00065">
    <property type="entry name" value="GAF"/>
    <property type="match status" value="1"/>
</dbReference>
<dbReference type="Gene3D" id="1.10.10.2840">
    <property type="entry name" value="PucR C-terminal helix-turn-helix domain"/>
    <property type="match status" value="1"/>
</dbReference>
<name>A0A7T0KFX9_9CORY</name>
<dbReference type="EMBL" id="CP064954">
    <property type="protein sequence ID" value="QPK79646.1"/>
    <property type="molecule type" value="Genomic_DNA"/>
</dbReference>
<organism evidence="3 4">
    <name type="scientific">Corynebacterium lizhenjunii</name>
    <dbReference type="NCBI Taxonomy" id="2709394"/>
    <lineage>
        <taxon>Bacteria</taxon>
        <taxon>Bacillati</taxon>
        <taxon>Actinomycetota</taxon>
        <taxon>Actinomycetes</taxon>
        <taxon>Mycobacteriales</taxon>
        <taxon>Corynebacteriaceae</taxon>
        <taxon>Corynebacterium</taxon>
    </lineage>
</organism>
<dbReference type="Pfam" id="PF13556">
    <property type="entry name" value="HTH_30"/>
    <property type="match status" value="1"/>
</dbReference>
<evidence type="ECO:0000259" key="2">
    <source>
        <dbReference type="SMART" id="SM00065"/>
    </source>
</evidence>
<dbReference type="AlphaFoldDB" id="A0A7T0KFX9"/>
<dbReference type="InterPro" id="IPR029016">
    <property type="entry name" value="GAF-like_dom_sf"/>
</dbReference>
<keyword evidence="4" id="KW-1185">Reference proteome</keyword>
<dbReference type="InterPro" id="IPR003018">
    <property type="entry name" value="GAF"/>
</dbReference>
<dbReference type="Pfam" id="PF13185">
    <property type="entry name" value="GAF_2"/>
    <property type="match status" value="1"/>
</dbReference>
<evidence type="ECO:0000256" key="1">
    <source>
        <dbReference type="SAM" id="MobiDB-lite"/>
    </source>
</evidence>
<dbReference type="RefSeq" id="WP_165008426.1">
    <property type="nucleotide sequence ID" value="NZ_CP064954.1"/>
</dbReference>
<reference evidence="3 4" key="1">
    <citation type="submission" date="2020-11" db="EMBL/GenBank/DDBJ databases">
        <title>Corynebacterium sp. ZJ-599.</title>
        <authorList>
            <person name="Zhou J."/>
        </authorList>
    </citation>
    <scope>NUCLEOTIDE SEQUENCE [LARGE SCALE GENOMIC DNA]</scope>
    <source>
        <strain evidence="3 4">ZJ-599</strain>
    </source>
</reference>
<dbReference type="Proteomes" id="UP000594681">
    <property type="component" value="Chromosome"/>
</dbReference>
<feature type="compositionally biased region" description="Basic and acidic residues" evidence="1">
    <location>
        <begin position="303"/>
        <end position="326"/>
    </location>
</feature>
<dbReference type="InterPro" id="IPR042070">
    <property type="entry name" value="PucR_C-HTH_sf"/>
</dbReference>
<evidence type="ECO:0000313" key="4">
    <source>
        <dbReference type="Proteomes" id="UP000594681"/>
    </source>
</evidence>
<evidence type="ECO:0000313" key="3">
    <source>
        <dbReference type="EMBL" id="QPK79646.1"/>
    </source>
</evidence>
<dbReference type="InterPro" id="IPR025736">
    <property type="entry name" value="PucR_C-HTH_dom"/>
</dbReference>
<dbReference type="InterPro" id="IPR051448">
    <property type="entry name" value="CdaR-like_regulators"/>
</dbReference>
<accession>A0A7T0KFX9</accession>
<dbReference type="PANTHER" id="PTHR33744">
    <property type="entry name" value="CARBOHYDRATE DIACID REGULATOR"/>
    <property type="match status" value="1"/>
</dbReference>
<proteinExistence type="predicted"/>
<protein>
    <submittedName>
        <fullName evidence="3">GAF domain-containing protein</fullName>
    </submittedName>
</protein>
<dbReference type="Gene3D" id="3.30.450.40">
    <property type="match status" value="1"/>
</dbReference>
<gene>
    <name evidence="3" type="ORF">G7Y31_02765</name>
</gene>
<sequence>MASPISSILSHLTNGTRVPDELAARLDAADAAALRALEHTIASHRTWRVMSTKLLDVSQMLNAGRDSGEVCDAIVRHARAIIGTDVGYISLNDADSGFTNVLTTTGVQTKEFREIRMPIGSGVLGIVAATNRPAWTYDHAQDPDVTHVDYVDAAVRAEGIRAILGAPIRIGGTTIGALLVGDRHPRHYSREEIAALELLGAMAGVALETAQVIETQGESVAQLTRSQVALSRHIQDLEWLNRVDAQLLQVLTGSAGFEQLAAVLTEVLEAEVVLWLADAPSPSPWAQLIATACRTRTFTTAAHDDVRDSGDGDSHPARADGEDSGRDGSSATGGAARCVLPVEFNSRLLGCICVGREVTQMQARILTHASSAFSAIALFHEALVDATARKVDDLVYSVVLGNAGKEEATRLRQLTGIDITRPQGLYFLAIAGDALAKNTAKAPAKTPAKAPVNVPAPAVGLSPRTVEDKLRGATAITRHDQHLCVLFAPDGDLDSAVAPLLQASAGTAVAAVEVGASRTIPQAHDAALAYLDSALALGLRGQLVTEATLGSVGLILGADPHALEMLRTHTIGRLLDYDATHHTALAQTAYHYLLHGHSVAETAKAVFVHVNTVRQRLERIDNLLGSDWATGPRSLDIYLALRLAMLERSTRA</sequence>
<dbReference type="PANTHER" id="PTHR33744:SF1">
    <property type="entry name" value="DNA-BINDING TRANSCRIPTIONAL ACTIVATOR ADER"/>
    <property type="match status" value="1"/>
</dbReference>
<feature type="domain" description="GAF" evidence="2">
    <location>
        <begin position="66"/>
        <end position="217"/>
    </location>
</feature>
<feature type="region of interest" description="Disordered" evidence="1">
    <location>
        <begin position="303"/>
        <end position="330"/>
    </location>
</feature>